<evidence type="ECO:0000313" key="2">
    <source>
        <dbReference type="EMBL" id="OQR75648.1"/>
    </source>
</evidence>
<sequence length="111" mass="11884">MGGLAIFVSDNADIPASLPPAAADIVHLGVTGRTLWVRKVACCIPDSVLRRRFLQARLDVMDRRLILFVCAVILLIFVPDLTNAGFGLKKLAKAALLGAAIAPRFVPIPIP</sequence>
<keyword evidence="3" id="KW-1185">Reference proteome</keyword>
<dbReference type="InParanoid" id="A0A1V9XQL6"/>
<protein>
    <submittedName>
        <fullName evidence="2">Uncharacterized protein</fullName>
    </submittedName>
</protein>
<reference evidence="2 3" key="1">
    <citation type="journal article" date="2017" name="Gigascience">
        <title>Draft genome of the honey bee ectoparasitic mite, Tropilaelaps mercedesae, is shaped by the parasitic life history.</title>
        <authorList>
            <person name="Dong X."/>
            <person name="Armstrong S.D."/>
            <person name="Xia D."/>
            <person name="Makepeace B.L."/>
            <person name="Darby A.C."/>
            <person name="Kadowaki T."/>
        </authorList>
    </citation>
    <scope>NUCLEOTIDE SEQUENCE [LARGE SCALE GENOMIC DNA]</scope>
    <source>
        <strain evidence="2">Wuxi-XJTLU</strain>
    </source>
</reference>
<dbReference type="EMBL" id="MNPL01006034">
    <property type="protein sequence ID" value="OQR75648.1"/>
    <property type="molecule type" value="Genomic_DNA"/>
</dbReference>
<evidence type="ECO:0000313" key="3">
    <source>
        <dbReference type="Proteomes" id="UP000192247"/>
    </source>
</evidence>
<dbReference type="Proteomes" id="UP000192247">
    <property type="component" value="Unassembled WGS sequence"/>
</dbReference>
<feature type="transmembrane region" description="Helical" evidence="1">
    <location>
        <begin position="65"/>
        <end position="86"/>
    </location>
</feature>
<gene>
    <name evidence="2" type="ORF">BIW11_03221</name>
</gene>
<keyword evidence="1" id="KW-0812">Transmembrane</keyword>
<organism evidence="2 3">
    <name type="scientific">Tropilaelaps mercedesae</name>
    <dbReference type="NCBI Taxonomy" id="418985"/>
    <lineage>
        <taxon>Eukaryota</taxon>
        <taxon>Metazoa</taxon>
        <taxon>Ecdysozoa</taxon>
        <taxon>Arthropoda</taxon>
        <taxon>Chelicerata</taxon>
        <taxon>Arachnida</taxon>
        <taxon>Acari</taxon>
        <taxon>Parasitiformes</taxon>
        <taxon>Mesostigmata</taxon>
        <taxon>Gamasina</taxon>
        <taxon>Dermanyssoidea</taxon>
        <taxon>Laelapidae</taxon>
        <taxon>Tropilaelaps</taxon>
    </lineage>
</organism>
<keyword evidence="1" id="KW-0472">Membrane</keyword>
<accession>A0A1V9XQL6</accession>
<evidence type="ECO:0000256" key="1">
    <source>
        <dbReference type="SAM" id="Phobius"/>
    </source>
</evidence>
<name>A0A1V9XQL6_9ACAR</name>
<keyword evidence="1" id="KW-1133">Transmembrane helix</keyword>
<dbReference type="AlphaFoldDB" id="A0A1V9XQL6"/>
<proteinExistence type="predicted"/>
<comment type="caution">
    <text evidence="2">The sequence shown here is derived from an EMBL/GenBank/DDBJ whole genome shotgun (WGS) entry which is preliminary data.</text>
</comment>